<keyword evidence="5 9" id="KW-0812">Transmembrane</keyword>
<dbReference type="NCBIfam" id="TIGR01726">
    <property type="entry name" value="HEQRo_perm_3TM"/>
    <property type="match status" value="1"/>
</dbReference>
<dbReference type="GO" id="GO:0015031">
    <property type="term" value="P:protein transport"/>
    <property type="evidence" value="ECO:0007669"/>
    <property type="project" value="UniProtKB-KW"/>
</dbReference>
<dbReference type="InterPro" id="IPR010065">
    <property type="entry name" value="AA_ABC_transptr_permease_3TM"/>
</dbReference>
<evidence type="ECO:0000313" key="11">
    <source>
        <dbReference type="EMBL" id="PCS02284.1"/>
    </source>
</evidence>
<dbReference type="EMBL" id="FPKS01000006">
    <property type="protein sequence ID" value="SFZ74698.1"/>
    <property type="molecule type" value="Genomic_DNA"/>
</dbReference>
<evidence type="ECO:0000256" key="7">
    <source>
        <dbReference type="ARBA" id="ARBA00022989"/>
    </source>
</evidence>
<dbReference type="SUPFAM" id="SSF161098">
    <property type="entry name" value="MetI-like"/>
    <property type="match status" value="1"/>
</dbReference>
<keyword evidence="14" id="KW-1185">Reference proteome</keyword>
<dbReference type="STRING" id="1122154.SAMN02746068_01312"/>
<feature type="transmembrane region" description="Helical" evidence="9">
    <location>
        <begin position="61"/>
        <end position="82"/>
    </location>
</feature>
<feature type="domain" description="ABC transmembrane type-1" evidence="10">
    <location>
        <begin position="23"/>
        <end position="213"/>
    </location>
</feature>
<reference evidence="11 14" key="1">
    <citation type="submission" date="2014-12" db="EMBL/GenBank/DDBJ databases">
        <title>Draft genome sequences of 10 type strains of Lactococcus.</title>
        <authorList>
            <person name="Sun Z."/>
            <person name="Zhong Z."/>
            <person name="Liu W."/>
            <person name="Zhang W."/>
            <person name="Zhang H."/>
        </authorList>
    </citation>
    <scope>NUCLEOTIDE SEQUENCE [LARGE SCALE GENOMIC DNA]</scope>
    <source>
        <strain evidence="11 14">DSM 22330</strain>
    </source>
</reference>
<dbReference type="CDD" id="cd06261">
    <property type="entry name" value="TM_PBP2"/>
    <property type="match status" value="1"/>
</dbReference>
<dbReference type="GO" id="GO:0015833">
    <property type="term" value="P:peptide transport"/>
    <property type="evidence" value="ECO:0007669"/>
    <property type="project" value="UniProtKB-KW"/>
</dbReference>
<sequence length="227" mass="25010">MSPFALERWQAFFADFGQFANGFLYTLEISIGALLLAMILGVVFGSLSATRNKILRGISRVYVEVYQNTPLLIQFVVVYYGFPLLNKDLVISAFWTAIICVGLYHGAYIAEVIRSGIEGVPKGQTEAAESQGFTYGGTMRLIILPQAIRMIYPPLTNQVVNLIKNTSTVAIISGADLMFTAKSWSSMNVNYIPAFVGVGVLYFALCFPLATLARRMEEKNKNAYSVG</sequence>
<evidence type="ECO:0000256" key="8">
    <source>
        <dbReference type="ARBA" id="ARBA00023136"/>
    </source>
</evidence>
<evidence type="ECO:0000256" key="2">
    <source>
        <dbReference type="ARBA" id="ARBA00010072"/>
    </source>
</evidence>
<dbReference type="PROSITE" id="PS50928">
    <property type="entry name" value="ABC_TM1"/>
    <property type="match status" value="1"/>
</dbReference>
<dbReference type="PANTHER" id="PTHR30614:SF20">
    <property type="entry name" value="GLUTAMINE TRANSPORT SYSTEM PERMEASE PROTEIN GLNP"/>
    <property type="match status" value="1"/>
</dbReference>
<dbReference type="AlphaFoldDB" id="A0A1K2HEG3"/>
<dbReference type="PANTHER" id="PTHR30614">
    <property type="entry name" value="MEMBRANE COMPONENT OF AMINO ACID ABC TRANSPORTER"/>
    <property type="match status" value="1"/>
</dbReference>
<protein>
    <submittedName>
        <fullName evidence="12">Amino acid ABC transporter membrane protein 1, PAAT family (TC 3.A.1.3.-)</fullName>
    </submittedName>
    <submittedName>
        <fullName evidence="11">Glutamine ABC transporter permease</fullName>
    </submittedName>
</protein>
<evidence type="ECO:0000256" key="4">
    <source>
        <dbReference type="ARBA" id="ARBA00022475"/>
    </source>
</evidence>
<keyword evidence="4" id="KW-1003">Cell membrane</keyword>
<dbReference type="RefSeq" id="WP_031366078.1">
    <property type="nucleotide sequence ID" value="NZ_FPKS01000006.1"/>
</dbReference>
<keyword evidence="7 9" id="KW-1133">Transmembrane helix</keyword>
<evidence type="ECO:0000313" key="14">
    <source>
        <dbReference type="Proteomes" id="UP000218979"/>
    </source>
</evidence>
<evidence type="ECO:0000313" key="13">
    <source>
        <dbReference type="Proteomes" id="UP000185655"/>
    </source>
</evidence>
<dbReference type="Pfam" id="PF00528">
    <property type="entry name" value="BPD_transp_1"/>
    <property type="match status" value="1"/>
</dbReference>
<dbReference type="Gene3D" id="1.10.3720.10">
    <property type="entry name" value="MetI-like"/>
    <property type="match status" value="1"/>
</dbReference>
<evidence type="ECO:0000256" key="5">
    <source>
        <dbReference type="ARBA" id="ARBA00022692"/>
    </source>
</evidence>
<comment type="similarity">
    <text evidence="2">Belongs to the binding-protein-dependent transport system permease family. HisMQ subfamily.</text>
</comment>
<evidence type="ECO:0000259" key="10">
    <source>
        <dbReference type="PROSITE" id="PS50928"/>
    </source>
</evidence>
<dbReference type="EMBL" id="JXJT01000017">
    <property type="protein sequence ID" value="PCS02284.1"/>
    <property type="molecule type" value="Genomic_DNA"/>
</dbReference>
<dbReference type="Proteomes" id="UP000185655">
    <property type="component" value="Unassembled WGS sequence"/>
</dbReference>
<reference evidence="12 13" key="2">
    <citation type="submission" date="2016-11" db="EMBL/GenBank/DDBJ databases">
        <authorList>
            <person name="Jaros S."/>
            <person name="Januszkiewicz K."/>
            <person name="Wedrychowicz H."/>
        </authorList>
    </citation>
    <scope>NUCLEOTIDE SEQUENCE [LARGE SCALE GENOMIC DNA]</scope>
    <source>
        <strain evidence="12 13">DSM 22330</strain>
    </source>
</reference>
<evidence type="ECO:0000256" key="9">
    <source>
        <dbReference type="RuleBase" id="RU363032"/>
    </source>
</evidence>
<organism evidence="12 13">
    <name type="scientific">Pseudolactococcus chungangensis CAU 28 = DSM 22330</name>
    <dbReference type="NCBI Taxonomy" id="1122154"/>
    <lineage>
        <taxon>Bacteria</taxon>
        <taxon>Bacillati</taxon>
        <taxon>Bacillota</taxon>
        <taxon>Bacilli</taxon>
        <taxon>Lactobacillales</taxon>
        <taxon>Streptococcaceae</taxon>
        <taxon>Pseudolactococcus</taxon>
    </lineage>
</organism>
<dbReference type="Proteomes" id="UP000218979">
    <property type="component" value="Unassembled WGS sequence"/>
</dbReference>
<keyword evidence="8 9" id="KW-0472">Membrane</keyword>
<keyword evidence="3 9" id="KW-0813">Transport</keyword>
<evidence type="ECO:0000256" key="6">
    <source>
        <dbReference type="ARBA" id="ARBA00022970"/>
    </source>
</evidence>
<gene>
    <name evidence="11" type="ORF">RR45_GL000659</name>
    <name evidence="12" type="ORF">SAMN02746068_01312</name>
</gene>
<dbReference type="InterPro" id="IPR043429">
    <property type="entry name" value="ArtM/GltK/GlnP/TcyL/YhdX-like"/>
</dbReference>
<dbReference type="GO" id="GO:0022857">
    <property type="term" value="F:transmembrane transporter activity"/>
    <property type="evidence" value="ECO:0007669"/>
    <property type="project" value="InterPro"/>
</dbReference>
<evidence type="ECO:0000313" key="12">
    <source>
        <dbReference type="EMBL" id="SFZ74698.1"/>
    </source>
</evidence>
<feature type="transmembrane region" description="Helical" evidence="9">
    <location>
        <begin position="94"/>
        <end position="113"/>
    </location>
</feature>
<evidence type="ECO:0000256" key="3">
    <source>
        <dbReference type="ARBA" id="ARBA00022448"/>
    </source>
</evidence>
<feature type="transmembrane region" description="Helical" evidence="9">
    <location>
        <begin position="29"/>
        <end position="49"/>
    </location>
</feature>
<dbReference type="InterPro" id="IPR000515">
    <property type="entry name" value="MetI-like"/>
</dbReference>
<proteinExistence type="inferred from homology"/>
<keyword evidence="6" id="KW-0029">Amino-acid transport</keyword>
<accession>A0A1K2HEG3</accession>
<feature type="transmembrane region" description="Helical" evidence="9">
    <location>
        <begin position="191"/>
        <end position="212"/>
    </location>
</feature>
<dbReference type="InterPro" id="IPR035906">
    <property type="entry name" value="MetI-like_sf"/>
</dbReference>
<comment type="subcellular location">
    <subcellularLocation>
        <location evidence="1 9">Cell membrane</location>
        <topology evidence="1 9">Multi-pass membrane protein</topology>
    </subcellularLocation>
</comment>
<evidence type="ECO:0000256" key="1">
    <source>
        <dbReference type="ARBA" id="ARBA00004651"/>
    </source>
</evidence>
<dbReference type="OrthoDB" id="9787841at2"/>
<dbReference type="GO" id="GO:0006865">
    <property type="term" value="P:amino acid transport"/>
    <property type="evidence" value="ECO:0007669"/>
    <property type="project" value="UniProtKB-KW"/>
</dbReference>
<name>A0A1K2HEG3_9LACT</name>
<dbReference type="GO" id="GO:0043190">
    <property type="term" value="C:ATP-binding cassette (ABC) transporter complex"/>
    <property type="evidence" value="ECO:0007669"/>
    <property type="project" value="InterPro"/>
</dbReference>